<dbReference type="Proteomes" id="UP000314982">
    <property type="component" value="Unassembled WGS sequence"/>
</dbReference>
<feature type="chain" id="PRO_5021380459" evidence="1">
    <location>
        <begin position="26"/>
        <end position="94"/>
    </location>
</feature>
<evidence type="ECO:0000256" key="1">
    <source>
        <dbReference type="SAM" id="SignalP"/>
    </source>
</evidence>
<dbReference type="AlphaFoldDB" id="A0A4W5K1Y9"/>
<keyword evidence="1" id="KW-0732">Signal</keyword>
<accession>A0A4W5K1Y9</accession>
<feature type="signal peptide" evidence="1">
    <location>
        <begin position="1"/>
        <end position="25"/>
    </location>
</feature>
<dbReference type="STRING" id="62062.ENSHHUP00000004410"/>
<dbReference type="Ensembl" id="ENSHHUT00000004557.1">
    <property type="protein sequence ID" value="ENSHHUP00000004410.1"/>
    <property type="gene ID" value="ENSHHUG00000002750.1"/>
</dbReference>
<protein>
    <submittedName>
        <fullName evidence="2">Uncharacterized protein</fullName>
    </submittedName>
</protein>
<evidence type="ECO:0000313" key="3">
    <source>
        <dbReference type="Proteomes" id="UP000314982"/>
    </source>
</evidence>
<reference evidence="3" key="1">
    <citation type="submission" date="2018-06" db="EMBL/GenBank/DDBJ databases">
        <title>Genome assembly of Danube salmon.</title>
        <authorList>
            <person name="Macqueen D.J."/>
            <person name="Gundappa M.K."/>
        </authorList>
    </citation>
    <scope>NUCLEOTIDE SEQUENCE [LARGE SCALE GENOMIC DNA]</scope>
</reference>
<organism evidence="2 3">
    <name type="scientific">Hucho hucho</name>
    <name type="common">huchen</name>
    <dbReference type="NCBI Taxonomy" id="62062"/>
    <lineage>
        <taxon>Eukaryota</taxon>
        <taxon>Metazoa</taxon>
        <taxon>Chordata</taxon>
        <taxon>Craniata</taxon>
        <taxon>Vertebrata</taxon>
        <taxon>Euteleostomi</taxon>
        <taxon>Actinopterygii</taxon>
        <taxon>Neopterygii</taxon>
        <taxon>Teleostei</taxon>
        <taxon>Protacanthopterygii</taxon>
        <taxon>Salmoniformes</taxon>
        <taxon>Salmonidae</taxon>
        <taxon>Salmoninae</taxon>
        <taxon>Hucho</taxon>
    </lineage>
</organism>
<name>A0A4W5K1Y9_9TELE</name>
<sequence>MAPARRTVWVLLALSCVLNLRSCWTFTCPSICKCSLKSDTCYKDTGEKLSCTRETQLRSQASPSFIRNFEISQSDCTKYIRNHAFLSLHSLTEM</sequence>
<reference evidence="2" key="2">
    <citation type="submission" date="2025-08" db="UniProtKB">
        <authorList>
            <consortium name="Ensembl"/>
        </authorList>
    </citation>
    <scope>IDENTIFICATION</scope>
</reference>
<keyword evidence="3" id="KW-1185">Reference proteome</keyword>
<evidence type="ECO:0000313" key="2">
    <source>
        <dbReference type="Ensembl" id="ENSHHUP00000004410.1"/>
    </source>
</evidence>
<reference evidence="2" key="3">
    <citation type="submission" date="2025-09" db="UniProtKB">
        <authorList>
            <consortium name="Ensembl"/>
        </authorList>
    </citation>
    <scope>IDENTIFICATION</scope>
</reference>
<proteinExistence type="predicted"/>